<dbReference type="InterPro" id="IPR004358">
    <property type="entry name" value="Sig_transdc_His_kin-like_C"/>
</dbReference>
<proteinExistence type="predicted"/>
<dbReference type="CDD" id="cd00075">
    <property type="entry name" value="HATPase"/>
    <property type="match status" value="1"/>
</dbReference>
<dbReference type="EC" id="2.7.13.3" evidence="2"/>
<evidence type="ECO:0000256" key="1">
    <source>
        <dbReference type="ARBA" id="ARBA00000085"/>
    </source>
</evidence>
<dbReference type="SUPFAM" id="SSF47384">
    <property type="entry name" value="Homodimeric domain of signal transducing histidine kinase"/>
    <property type="match status" value="1"/>
</dbReference>
<keyword evidence="6" id="KW-0902">Two-component regulatory system</keyword>
<dbReference type="PANTHER" id="PTHR43711">
    <property type="entry name" value="TWO-COMPONENT HISTIDINE KINASE"/>
    <property type="match status" value="1"/>
</dbReference>
<name>A0A1F6GAK8_9PROT</name>
<gene>
    <name evidence="8" type="ORF">A2527_08210</name>
</gene>
<evidence type="ECO:0000313" key="8">
    <source>
        <dbReference type="EMBL" id="OGG95145.1"/>
    </source>
</evidence>
<accession>A0A1F6GAK8</accession>
<dbReference type="SMART" id="SM00387">
    <property type="entry name" value="HATPase_c"/>
    <property type="match status" value="1"/>
</dbReference>
<dbReference type="InterPro" id="IPR036097">
    <property type="entry name" value="HisK_dim/P_sf"/>
</dbReference>
<dbReference type="Proteomes" id="UP000178449">
    <property type="component" value="Unassembled WGS sequence"/>
</dbReference>
<dbReference type="Gene3D" id="3.30.565.10">
    <property type="entry name" value="Histidine kinase-like ATPase, C-terminal domain"/>
    <property type="match status" value="1"/>
</dbReference>
<comment type="catalytic activity">
    <reaction evidence="1">
        <text>ATP + protein L-histidine = ADP + protein N-phospho-L-histidine.</text>
        <dbReference type="EC" id="2.7.13.3"/>
    </reaction>
</comment>
<dbReference type="CDD" id="cd00082">
    <property type="entry name" value="HisKA"/>
    <property type="match status" value="1"/>
</dbReference>
<evidence type="ECO:0000256" key="6">
    <source>
        <dbReference type="ARBA" id="ARBA00023012"/>
    </source>
</evidence>
<dbReference type="SMART" id="SM00388">
    <property type="entry name" value="HisKA"/>
    <property type="match status" value="1"/>
</dbReference>
<dbReference type="AlphaFoldDB" id="A0A1F6GAK8"/>
<dbReference type="PRINTS" id="PR00344">
    <property type="entry name" value="BCTRLSENSOR"/>
</dbReference>
<dbReference type="STRING" id="1817772.A2527_08210"/>
<feature type="domain" description="Histidine kinase" evidence="7">
    <location>
        <begin position="84"/>
        <end position="300"/>
    </location>
</feature>
<evidence type="ECO:0000256" key="3">
    <source>
        <dbReference type="ARBA" id="ARBA00022553"/>
    </source>
</evidence>
<organism evidence="8 9">
    <name type="scientific">Candidatus Lambdaproteobacteria bacterium RIFOXYD2_FULL_50_16</name>
    <dbReference type="NCBI Taxonomy" id="1817772"/>
    <lineage>
        <taxon>Bacteria</taxon>
        <taxon>Pseudomonadati</taxon>
        <taxon>Pseudomonadota</taxon>
        <taxon>Candidatus Lambdaproteobacteria</taxon>
    </lineage>
</organism>
<dbReference type="InterPro" id="IPR036890">
    <property type="entry name" value="HATPase_C_sf"/>
</dbReference>
<evidence type="ECO:0000256" key="4">
    <source>
        <dbReference type="ARBA" id="ARBA00022679"/>
    </source>
</evidence>
<dbReference type="GO" id="GO:0000155">
    <property type="term" value="F:phosphorelay sensor kinase activity"/>
    <property type="evidence" value="ECO:0007669"/>
    <property type="project" value="InterPro"/>
</dbReference>
<dbReference type="Pfam" id="PF02518">
    <property type="entry name" value="HATPase_c"/>
    <property type="match status" value="1"/>
</dbReference>
<dbReference type="InterPro" id="IPR050736">
    <property type="entry name" value="Sensor_HK_Regulatory"/>
</dbReference>
<evidence type="ECO:0000256" key="2">
    <source>
        <dbReference type="ARBA" id="ARBA00012438"/>
    </source>
</evidence>
<dbReference type="PANTHER" id="PTHR43711:SF31">
    <property type="entry name" value="HISTIDINE KINASE"/>
    <property type="match status" value="1"/>
</dbReference>
<dbReference type="SUPFAM" id="SSF55874">
    <property type="entry name" value="ATPase domain of HSP90 chaperone/DNA topoisomerase II/histidine kinase"/>
    <property type="match status" value="1"/>
</dbReference>
<keyword evidence="4" id="KW-0808">Transferase</keyword>
<dbReference type="InterPro" id="IPR005467">
    <property type="entry name" value="His_kinase_dom"/>
</dbReference>
<reference evidence="8 9" key="1">
    <citation type="journal article" date="2016" name="Nat. Commun.">
        <title>Thousands of microbial genomes shed light on interconnected biogeochemical processes in an aquifer system.</title>
        <authorList>
            <person name="Anantharaman K."/>
            <person name="Brown C.T."/>
            <person name="Hug L.A."/>
            <person name="Sharon I."/>
            <person name="Castelle C.J."/>
            <person name="Probst A.J."/>
            <person name="Thomas B.C."/>
            <person name="Singh A."/>
            <person name="Wilkins M.J."/>
            <person name="Karaoz U."/>
            <person name="Brodie E.L."/>
            <person name="Williams K.H."/>
            <person name="Hubbard S.S."/>
            <person name="Banfield J.F."/>
        </authorList>
    </citation>
    <scope>NUCLEOTIDE SEQUENCE [LARGE SCALE GENOMIC DNA]</scope>
</reference>
<comment type="caution">
    <text evidence="8">The sequence shown here is derived from an EMBL/GenBank/DDBJ whole genome shotgun (WGS) entry which is preliminary data.</text>
</comment>
<dbReference type="EMBL" id="MFNE01000026">
    <property type="protein sequence ID" value="OGG95145.1"/>
    <property type="molecule type" value="Genomic_DNA"/>
</dbReference>
<evidence type="ECO:0000259" key="7">
    <source>
        <dbReference type="PROSITE" id="PS50109"/>
    </source>
</evidence>
<evidence type="ECO:0000313" key="9">
    <source>
        <dbReference type="Proteomes" id="UP000178449"/>
    </source>
</evidence>
<protein>
    <recommendedName>
        <fullName evidence="2">histidine kinase</fullName>
        <ecNumber evidence="2">2.7.13.3</ecNumber>
    </recommendedName>
</protein>
<dbReference type="Gene3D" id="1.10.287.130">
    <property type="match status" value="1"/>
</dbReference>
<dbReference type="Pfam" id="PF00512">
    <property type="entry name" value="HisKA"/>
    <property type="match status" value="1"/>
</dbReference>
<dbReference type="InterPro" id="IPR003661">
    <property type="entry name" value="HisK_dim/P_dom"/>
</dbReference>
<evidence type="ECO:0000256" key="5">
    <source>
        <dbReference type="ARBA" id="ARBA00022777"/>
    </source>
</evidence>
<sequence length="300" mass="33761">MKDTSKNRTRDLAEVREANRNLAEKALNMRCLAYLSQVKASLLTATIYDINHSKKTLRIELDAKVKLEAELIEANKTRERLLQIMAHDLRAPFANLVGLSQGLAESYDKFDETQRKDFINMLHHLSVGTMELIDNLLEWTRTQNKKLKPQPNRLKLNTIFKEQVYLYDELARKKGVELVNLVPQGLEVTTDLNMLQTIIRNLISNAIKFSPPASRITVDGELVEAWVRLSVTDQGVGMSEPRIAELLSNGPFLSQPGTQAEKGCGLGLLLTQELCQLMGGKFRVTSIEGQGSCFIIELPQ</sequence>
<keyword evidence="5" id="KW-0418">Kinase</keyword>
<dbReference type="PROSITE" id="PS50109">
    <property type="entry name" value="HIS_KIN"/>
    <property type="match status" value="1"/>
</dbReference>
<keyword evidence="3" id="KW-0597">Phosphoprotein</keyword>
<dbReference type="InterPro" id="IPR003594">
    <property type="entry name" value="HATPase_dom"/>
</dbReference>